<evidence type="ECO:0000256" key="1">
    <source>
        <dbReference type="SAM" id="MobiDB-lite"/>
    </source>
</evidence>
<name>A0ABN1HS20_9ACTN</name>
<evidence type="ECO:0000313" key="3">
    <source>
        <dbReference type="Proteomes" id="UP001500724"/>
    </source>
</evidence>
<keyword evidence="3" id="KW-1185">Reference proteome</keyword>
<feature type="compositionally biased region" description="Low complexity" evidence="1">
    <location>
        <begin position="10"/>
        <end position="37"/>
    </location>
</feature>
<evidence type="ECO:0000313" key="2">
    <source>
        <dbReference type="EMBL" id="GAA0664514.1"/>
    </source>
</evidence>
<proteinExistence type="predicted"/>
<feature type="region of interest" description="Disordered" evidence="1">
    <location>
        <begin position="1"/>
        <end position="39"/>
    </location>
</feature>
<comment type="caution">
    <text evidence="2">The sequence shown here is derived from an EMBL/GenBank/DDBJ whole genome shotgun (WGS) entry which is preliminary data.</text>
</comment>
<reference evidence="2 3" key="1">
    <citation type="journal article" date="2019" name="Int. J. Syst. Evol. Microbiol.">
        <title>The Global Catalogue of Microorganisms (GCM) 10K type strain sequencing project: providing services to taxonomists for standard genome sequencing and annotation.</title>
        <authorList>
            <consortium name="The Broad Institute Genomics Platform"/>
            <consortium name="The Broad Institute Genome Sequencing Center for Infectious Disease"/>
            <person name="Wu L."/>
            <person name="Ma J."/>
        </authorList>
    </citation>
    <scope>NUCLEOTIDE SEQUENCE [LARGE SCALE GENOMIC DNA]</scope>
    <source>
        <strain evidence="2 3">JCM 10367</strain>
    </source>
</reference>
<gene>
    <name evidence="2" type="ORF">GCM10009535_50270</name>
</gene>
<dbReference type="Proteomes" id="UP001500724">
    <property type="component" value="Unassembled WGS sequence"/>
</dbReference>
<sequence>MTALGGVPCPTSATGEGAGTAPTAPARSRSSWRSPTSLRPVFAETAGLEEIELRRMAQQGEDSPWFGEDFLWTALFRRG</sequence>
<evidence type="ECO:0008006" key="4">
    <source>
        <dbReference type="Google" id="ProtNLM"/>
    </source>
</evidence>
<dbReference type="EMBL" id="BAAAGU010000062">
    <property type="protein sequence ID" value="GAA0664514.1"/>
    <property type="molecule type" value="Genomic_DNA"/>
</dbReference>
<protein>
    <recommendedName>
        <fullName evidence="4">Methyltransferase</fullName>
    </recommendedName>
</protein>
<accession>A0ABN1HS20</accession>
<organism evidence="2 3">
    <name type="scientific">Streptomyces thermocarboxydovorans</name>
    <dbReference type="NCBI Taxonomy" id="59298"/>
    <lineage>
        <taxon>Bacteria</taxon>
        <taxon>Bacillati</taxon>
        <taxon>Actinomycetota</taxon>
        <taxon>Actinomycetes</taxon>
        <taxon>Kitasatosporales</taxon>
        <taxon>Streptomycetaceae</taxon>
        <taxon>Streptomyces</taxon>
    </lineage>
</organism>